<reference evidence="2" key="1">
    <citation type="journal article" date="2019" name="Int. J. Syst. Evol. Microbiol.">
        <title>The Global Catalogue of Microorganisms (GCM) 10K type strain sequencing project: providing services to taxonomists for standard genome sequencing and annotation.</title>
        <authorList>
            <consortium name="The Broad Institute Genomics Platform"/>
            <consortium name="The Broad Institute Genome Sequencing Center for Infectious Disease"/>
            <person name="Wu L."/>
            <person name="Ma J."/>
        </authorList>
    </citation>
    <scope>NUCLEOTIDE SEQUENCE [LARGE SCALE GENOMIC DNA]</scope>
    <source>
        <strain evidence="2">CGMCC 4.1641</strain>
    </source>
</reference>
<evidence type="ECO:0000313" key="1">
    <source>
        <dbReference type="EMBL" id="MFC5149908.1"/>
    </source>
</evidence>
<sequence length="163" mass="17844">MARHRCHGPGCGLLLPDAGPAGGRPRLFCSERCRSRHRRLMQRIDRGRERREDRLQATAEERHRLRAAAFTVAREARRLAAALDAEAAEPDWRQPAGWGRPHPAGRLGAPYTRSALQLLEAAHVAVAAAVAADRAAGNGWAEIGAALGVSEDTAARRYRTPEY</sequence>
<keyword evidence="2" id="KW-1185">Reference proteome</keyword>
<gene>
    <name evidence="1" type="ORF">ACFPP6_35185</name>
</gene>
<organism evidence="1 2">
    <name type="scientific">Streptomyces aureoversilis</name>
    <dbReference type="NCBI Taxonomy" id="67277"/>
    <lineage>
        <taxon>Bacteria</taxon>
        <taxon>Bacillati</taxon>
        <taxon>Actinomycetota</taxon>
        <taxon>Actinomycetes</taxon>
        <taxon>Kitasatosporales</taxon>
        <taxon>Streptomycetaceae</taxon>
        <taxon>Streptomyces</taxon>
    </lineage>
</organism>
<protein>
    <submittedName>
        <fullName evidence="1">Uncharacterized protein</fullName>
    </submittedName>
</protein>
<dbReference type="Proteomes" id="UP001596222">
    <property type="component" value="Unassembled WGS sequence"/>
</dbReference>
<name>A0ABW0AB87_9ACTN</name>
<accession>A0ABW0AB87</accession>
<dbReference type="RefSeq" id="WP_382050905.1">
    <property type="nucleotide sequence ID" value="NZ_JBHSKJ010000035.1"/>
</dbReference>
<proteinExistence type="predicted"/>
<dbReference type="EMBL" id="JBHSKJ010000035">
    <property type="protein sequence ID" value="MFC5149908.1"/>
    <property type="molecule type" value="Genomic_DNA"/>
</dbReference>
<comment type="caution">
    <text evidence="1">The sequence shown here is derived from an EMBL/GenBank/DDBJ whole genome shotgun (WGS) entry which is preliminary data.</text>
</comment>
<evidence type="ECO:0000313" key="2">
    <source>
        <dbReference type="Proteomes" id="UP001596222"/>
    </source>
</evidence>